<dbReference type="Gene3D" id="1.10.8.60">
    <property type="match status" value="1"/>
</dbReference>
<protein>
    <submittedName>
        <fullName evidence="9">Bifunctional P-loop containing nucleoside triphosphate hydrolase/ATPase</fullName>
    </submittedName>
</protein>
<keyword evidence="9" id="KW-0378">Hydrolase</keyword>
<dbReference type="PROSITE" id="PS00674">
    <property type="entry name" value="AAA"/>
    <property type="match status" value="1"/>
</dbReference>
<dbReference type="Pfam" id="PF00004">
    <property type="entry name" value="AAA"/>
    <property type="match status" value="1"/>
</dbReference>
<comment type="caution">
    <text evidence="9">The sequence shown here is derived from an EMBL/GenBank/DDBJ whole genome shotgun (WGS) entry which is preliminary data.</text>
</comment>
<accession>A0AAD9PN51</accession>
<keyword evidence="5 6" id="KW-0067">ATP-binding</keyword>
<dbReference type="Proteomes" id="UP001214638">
    <property type="component" value="Unassembled WGS sequence"/>
</dbReference>
<evidence type="ECO:0000256" key="3">
    <source>
        <dbReference type="ARBA" id="ARBA00022490"/>
    </source>
</evidence>
<dbReference type="EMBL" id="JALLKP010000001">
    <property type="protein sequence ID" value="KAK2197838.1"/>
    <property type="molecule type" value="Genomic_DNA"/>
</dbReference>
<dbReference type="InterPro" id="IPR027417">
    <property type="entry name" value="P-loop_NTPase"/>
</dbReference>
<name>A0AAD9PN51_9APIC</name>
<dbReference type="GO" id="GO:0005524">
    <property type="term" value="F:ATP binding"/>
    <property type="evidence" value="ECO:0007669"/>
    <property type="project" value="UniProtKB-KW"/>
</dbReference>
<dbReference type="InterPro" id="IPR003960">
    <property type="entry name" value="ATPase_AAA_CS"/>
</dbReference>
<dbReference type="InterPro" id="IPR003593">
    <property type="entry name" value="AAA+_ATPase"/>
</dbReference>
<gene>
    <name evidence="9" type="ORF">BdWA1_000841</name>
</gene>
<dbReference type="AlphaFoldDB" id="A0AAD9PN51"/>
<dbReference type="GeneID" id="94335139"/>
<feature type="compositionally biased region" description="Basic and acidic residues" evidence="7">
    <location>
        <begin position="242"/>
        <end position="260"/>
    </location>
</feature>
<evidence type="ECO:0000256" key="6">
    <source>
        <dbReference type="RuleBase" id="RU003651"/>
    </source>
</evidence>
<dbReference type="GO" id="GO:0005737">
    <property type="term" value="C:cytoplasm"/>
    <property type="evidence" value="ECO:0007669"/>
    <property type="project" value="UniProtKB-SubCell"/>
</dbReference>
<dbReference type="PANTHER" id="PTHR23074:SF17">
    <property type="entry name" value="FIDGETIN-LIKE PROTEIN 1"/>
    <property type="match status" value="1"/>
</dbReference>
<comment type="subcellular location">
    <subcellularLocation>
        <location evidence="1">Cytoplasm</location>
    </subcellularLocation>
</comment>
<organism evidence="9 10">
    <name type="scientific">Babesia duncani</name>
    <dbReference type="NCBI Taxonomy" id="323732"/>
    <lineage>
        <taxon>Eukaryota</taxon>
        <taxon>Sar</taxon>
        <taxon>Alveolata</taxon>
        <taxon>Apicomplexa</taxon>
        <taxon>Aconoidasida</taxon>
        <taxon>Piroplasmida</taxon>
        <taxon>Babesiidae</taxon>
        <taxon>Babesia</taxon>
    </lineage>
</organism>
<dbReference type="SUPFAM" id="SSF52540">
    <property type="entry name" value="P-loop containing nucleoside triphosphate hydrolases"/>
    <property type="match status" value="1"/>
</dbReference>
<sequence>MDEDDMLLKIISAVQENHVPAEYALRISDIFKNQVLIPGRQVENELVDGFGSIVSDFNNAILEEFEGRIEPIYDDVVLNVGNAFSESTTEEYISIYQKFTNAKLVDKQRLYFRAFLEEDSFVANIPLNYSARQFVKAKNFKISTARSKPKPKPITRDPIVTAAAPIEPPRAEIATRSIGSRPGNVGKPLVRFPGILTGGIKRNVPFENPVVKPLAIQPSCDDDDDGLPKRKIVAQETSLATAKEEKMNDASNTSDKDVKRRERQFKSGLDHLSDRCQEGLATCNLDLARGRRVHGLNAHSRGGDSTAGVPDGYSSLINGDVTSELITMVLGMKLDKNVRIVTEDDIAGLQGVKRLFRIKVIQPILHPHLHVGLLKPPKGILLFGPPGTGKTTIAKWLAHVSGANFFEVSPSSLTSKFHGESESIIKSLFKVAAHDHPSIIFMDEVDALLGQRTAIEGDATIRMKNQLLQMMDGLNNSDDVTVVLVAATNRPQMLDEAALRRFSKRILVPLPDFDTRRQFIHDVLVKNANGGCVLTSLELDEIATATQGWNGSDLMALCTRAAEYSYDDTIHCYGGIEQVPGAHVFRPITRDDFKRALQVVHPSSIQDCNNVYTNWDKMHGSH</sequence>
<evidence type="ECO:0000256" key="2">
    <source>
        <dbReference type="ARBA" id="ARBA00006914"/>
    </source>
</evidence>
<evidence type="ECO:0000313" key="9">
    <source>
        <dbReference type="EMBL" id="KAK2197838.1"/>
    </source>
</evidence>
<feature type="region of interest" description="Disordered" evidence="7">
    <location>
        <begin position="239"/>
        <end position="260"/>
    </location>
</feature>
<dbReference type="Pfam" id="PF17862">
    <property type="entry name" value="AAA_lid_3"/>
    <property type="match status" value="1"/>
</dbReference>
<proteinExistence type="inferred from homology"/>
<dbReference type="Gene3D" id="3.40.50.300">
    <property type="entry name" value="P-loop containing nucleotide triphosphate hydrolases"/>
    <property type="match status" value="1"/>
</dbReference>
<reference evidence="9" key="1">
    <citation type="journal article" date="2023" name="Nat. Microbiol.">
        <title>Babesia duncani multi-omics identifies virulence factors and drug targets.</title>
        <authorList>
            <person name="Singh P."/>
            <person name="Lonardi S."/>
            <person name="Liang Q."/>
            <person name="Vydyam P."/>
            <person name="Khabirova E."/>
            <person name="Fang T."/>
            <person name="Gihaz S."/>
            <person name="Thekkiniath J."/>
            <person name="Munshi M."/>
            <person name="Abel S."/>
            <person name="Ciampossin L."/>
            <person name="Batugedara G."/>
            <person name="Gupta M."/>
            <person name="Lu X.M."/>
            <person name="Lenz T."/>
            <person name="Chakravarty S."/>
            <person name="Cornillot E."/>
            <person name="Hu Y."/>
            <person name="Ma W."/>
            <person name="Gonzalez L.M."/>
            <person name="Sanchez S."/>
            <person name="Estrada K."/>
            <person name="Sanchez-Flores A."/>
            <person name="Montero E."/>
            <person name="Harb O.S."/>
            <person name="Le Roch K.G."/>
            <person name="Mamoun C.B."/>
        </authorList>
    </citation>
    <scope>NUCLEOTIDE SEQUENCE</scope>
    <source>
        <strain evidence="9">WA1</strain>
    </source>
</reference>
<keyword evidence="10" id="KW-1185">Reference proteome</keyword>
<comment type="similarity">
    <text evidence="2 6">Belongs to the AAA ATPase family.</text>
</comment>
<evidence type="ECO:0000256" key="5">
    <source>
        <dbReference type="ARBA" id="ARBA00022840"/>
    </source>
</evidence>
<dbReference type="RefSeq" id="XP_067804680.1">
    <property type="nucleotide sequence ID" value="XM_067945889.1"/>
</dbReference>
<evidence type="ECO:0000256" key="1">
    <source>
        <dbReference type="ARBA" id="ARBA00004496"/>
    </source>
</evidence>
<dbReference type="GO" id="GO:0016887">
    <property type="term" value="F:ATP hydrolysis activity"/>
    <property type="evidence" value="ECO:0007669"/>
    <property type="project" value="InterPro"/>
</dbReference>
<evidence type="ECO:0000256" key="7">
    <source>
        <dbReference type="SAM" id="MobiDB-lite"/>
    </source>
</evidence>
<dbReference type="FunFam" id="3.40.50.300:FF:001054">
    <property type="entry name" value="ATPase, AAA family, putative"/>
    <property type="match status" value="1"/>
</dbReference>
<dbReference type="InterPro" id="IPR003959">
    <property type="entry name" value="ATPase_AAA_core"/>
</dbReference>
<keyword evidence="3" id="KW-0963">Cytoplasm</keyword>
<feature type="domain" description="AAA+ ATPase" evidence="8">
    <location>
        <begin position="376"/>
        <end position="512"/>
    </location>
</feature>
<dbReference type="PANTHER" id="PTHR23074">
    <property type="entry name" value="AAA DOMAIN-CONTAINING"/>
    <property type="match status" value="1"/>
</dbReference>
<dbReference type="SMART" id="SM00382">
    <property type="entry name" value="AAA"/>
    <property type="match status" value="1"/>
</dbReference>
<keyword evidence="4 6" id="KW-0547">Nucleotide-binding</keyword>
<evidence type="ECO:0000313" key="10">
    <source>
        <dbReference type="Proteomes" id="UP001214638"/>
    </source>
</evidence>
<evidence type="ECO:0000256" key="4">
    <source>
        <dbReference type="ARBA" id="ARBA00022741"/>
    </source>
</evidence>
<evidence type="ECO:0000259" key="8">
    <source>
        <dbReference type="SMART" id="SM00382"/>
    </source>
</evidence>
<dbReference type="InterPro" id="IPR050304">
    <property type="entry name" value="MT-severing_AAA_ATPase"/>
</dbReference>
<dbReference type="KEGG" id="bdw:94335139"/>
<dbReference type="InterPro" id="IPR041569">
    <property type="entry name" value="AAA_lid_3"/>
</dbReference>